<organism evidence="2 3">
    <name type="scientific">Belliella calami</name>
    <dbReference type="NCBI Taxonomy" id="2923436"/>
    <lineage>
        <taxon>Bacteria</taxon>
        <taxon>Pseudomonadati</taxon>
        <taxon>Bacteroidota</taxon>
        <taxon>Cytophagia</taxon>
        <taxon>Cytophagales</taxon>
        <taxon>Cyclobacteriaceae</taxon>
        <taxon>Belliella</taxon>
    </lineage>
</organism>
<name>A0ABS9UQR1_9BACT</name>
<evidence type="ECO:0000259" key="1">
    <source>
        <dbReference type="Pfam" id="PF00899"/>
    </source>
</evidence>
<keyword evidence="3" id="KW-1185">Reference proteome</keyword>
<dbReference type="PANTHER" id="PTHR43267:SF3">
    <property type="entry name" value="THIF PROTEIN"/>
    <property type="match status" value="1"/>
</dbReference>
<protein>
    <submittedName>
        <fullName evidence="2">ThiF family adenylyltransferase</fullName>
    </submittedName>
</protein>
<dbReference type="Proteomes" id="UP001165488">
    <property type="component" value="Unassembled WGS sequence"/>
</dbReference>
<evidence type="ECO:0000313" key="3">
    <source>
        <dbReference type="Proteomes" id="UP001165488"/>
    </source>
</evidence>
<sequence>MSYIKDLDFTHQIEALILNPQKVSEFQLLQKIKELPFISIIDEIDSQVSELIKLKNPSVKFQSTELAEQVETFFEEIDKEKFGVWVYYSWKNALVHLLPEEDFITVRTIRNKFKITDEEQSALATKKIGIIGLSVGQSVAISLAMERSFGELRIADFDTLELGNMNRLRTSVLNLGVSKTTLVKREIAEIDPFLKVKVYDEGLTDGNIESFFTEDGNLDLVVEECDNIKVKIEVRIKARELGIPVIMDTSDRGLIDIERFDLETDRPIFHGLLSGFGSENDLLENLNSSKTEILMSILDYEKISVRGKNSLSELGKSITSWPQLGTSVIMGGAMCAHFARKILTTQEVNSGRAYIDLDLYFNNKNESKN</sequence>
<reference evidence="2" key="1">
    <citation type="submission" date="2022-03" db="EMBL/GenBank/DDBJ databases">
        <title>De novo assembled genomes of Belliella spp. (Cyclobacteriaceae) strains.</title>
        <authorList>
            <person name="Szabo A."/>
            <person name="Korponai K."/>
            <person name="Felfoldi T."/>
        </authorList>
    </citation>
    <scope>NUCLEOTIDE SEQUENCE</scope>
    <source>
        <strain evidence="2">DSM 107340</strain>
    </source>
</reference>
<dbReference type="CDD" id="cd01483">
    <property type="entry name" value="E1_enzyme_family"/>
    <property type="match status" value="1"/>
</dbReference>
<dbReference type="InterPro" id="IPR045886">
    <property type="entry name" value="ThiF/MoeB/HesA"/>
</dbReference>
<evidence type="ECO:0000313" key="2">
    <source>
        <dbReference type="EMBL" id="MCH7398967.1"/>
    </source>
</evidence>
<keyword evidence="2" id="KW-0808">Transferase</keyword>
<keyword evidence="2" id="KW-0548">Nucleotidyltransferase</keyword>
<dbReference type="EMBL" id="JAKZGS010000011">
    <property type="protein sequence ID" value="MCH7398967.1"/>
    <property type="molecule type" value="Genomic_DNA"/>
</dbReference>
<dbReference type="Pfam" id="PF00899">
    <property type="entry name" value="ThiF"/>
    <property type="match status" value="1"/>
</dbReference>
<proteinExistence type="predicted"/>
<dbReference type="GO" id="GO:0016779">
    <property type="term" value="F:nucleotidyltransferase activity"/>
    <property type="evidence" value="ECO:0007669"/>
    <property type="project" value="UniProtKB-KW"/>
</dbReference>
<dbReference type="RefSeq" id="WP_241275469.1">
    <property type="nucleotide sequence ID" value="NZ_JAKZGS010000011.1"/>
</dbReference>
<dbReference type="SUPFAM" id="SSF69572">
    <property type="entry name" value="Activating enzymes of the ubiquitin-like proteins"/>
    <property type="match status" value="1"/>
</dbReference>
<dbReference type="InterPro" id="IPR035985">
    <property type="entry name" value="Ubiquitin-activating_enz"/>
</dbReference>
<gene>
    <name evidence="2" type="ORF">MM236_13255</name>
</gene>
<accession>A0ABS9UQR1</accession>
<feature type="domain" description="THIF-type NAD/FAD binding fold" evidence="1">
    <location>
        <begin position="115"/>
        <end position="357"/>
    </location>
</feature>
<dbReference type="PANTHER" id="PTHR43267">
    <property type="entry name" value="TRNA THREONYLCARBAMOYLADENOSINE DEHYDRATASE"/>
    <property type="match status" value="1"/>
</dbReference>
<comment type="caution">
    <text evidence="2">The sequence shown here is derived from an EMBL/GenBank/DDBJ whole genome shotgun (WGS) entry which is preliminary data.</text>
</comment>
<dbReference type="Gene3D" id="3.40.50.720">
    <property type="entry name" value="NAD(P)-binding Rossmann-like Domain"/>
    <property type="match status" value="1"/>
</dbReference>
<dbReference type="InterPro" id="IPR000594">
    <property type="entry name" value="ThiF_NAD_FAD-bd"/>
</dbReference>